<dbReference type="AlphaFoldDB" id="A0A167JIJ0"/>
<accession>A0A167JIJ0</accession>
<gene>
    <name evidence="1" type="ORF">CALVIDRAFT_246348</name>
</gene>
<keyword evidence="2" id="KW-1185">Reference proteome</keyword>
<sequence length="152" mass="17176">MAKPMYKQNGQSAKASVQESFVPVECLYFGGHRIVPATRKKRFKLKWTPYLFSLVDHDGKPIAHGLFKQFHDVTINDTASGPAICILRGNDEFLNKARSYFSRGLSLKPDTVEIALKLDVTDNDYSSSWDRLKKSIPPPYTPANPPSMDWIT</sequence>
<proteinExistence type="predicted"/>
<name>A0A167JIJ0_CALVF</name>
<evidence type="ECO:0000313" key="1">
    <source>
        <dbReference type="EMBL" id="KZO93634.1"/>
    </source>
</evidence>
<dbReference type="EMBL" id="KV417300">
    <property type="protein sequence ID" value="KZO93634.1"/>
    <property type="molecule type" value="Genomic_DNA"/>
</dbReference>
<organism evidence="1 2">
    <name type="scientific">Calocera viscosa (strain TUFC12733)</name>
    <dbReference type="NCBI Taxonomy" id="1330018"/>
    <lineage>
        <taxon>Eukaryota</taxon>
        <taxon>Fungi</taxon>
        <taxon>Dikarya</taxon>
        <taxon>Basidiomycota</taxon>
        <taxon>Agaricomycotina</taxon>
        <taxon>Dacrymycetes</taxon>
        <taxon>Dacrymycetales</taxon>
        <taxon>Dacrymycetaceae</taxon>
        <taxon>Calocera</taxon>
    </lineage>
</organism>
<evidence type="ECO:0000313" key="2">
    <source>
        <dbReference type="Proteomes" id="UP000076738"/>
    </source>
</evidence>
<protein>
    <submittedName>
        <fullName evidence="1">Uncharacterized protein</fullName>
    </submittedName>
</protein>
<reference evidence="1 2" key="1">
    <citation type="journal article" date="2016" name="Mol. Biol. Evol.">
        <title>Comparative Genomics of Early-Diverging Mushroom-Forming Fungi Provides Insights into the Origins of Lignocellulose Decay Capabilities.</title>
        <authorList>
            <person name="Nagy L.G."/>
            <person name="Riley R."/>
            <person name="Tritt A."/>
            <person name="Adam C."/>
            <person name="Daum C."/>
            <person name="Floudas D."/>
            <person name="Sun H."/>
            <person name="Yadav J.S."/>
            <person name="Pangilinan J."/>
            <person name="Larsson K.H."/>
            <person name="Matsuura K."/>
            <person name="Barry K."/>
            <person name="Labutti K."/>
            <person name="Kuo R."/>
            <person name="Ohm R.A."/>
            <person name="Bhattacharya S.S."/>
            <person name="Shirouzu T."/>
            <person name="Yoshinaga Y."/>
            <person name="Martin F.M."/>
            <person name="Grigoriev I.V."/>
            <person name="Hibbett D.S."/>
        </authorList>
    </citation>
    <scope>NUCLEOTIDE SEQUENCE [LARGE SCALE GENOMIC DNA]</scope>
    <source>
        <strain evidence="1 2">TUFC12733</strain>
    </source>
</reference>
<dbReference type="Proteomes" id="UP000076738">
    <property type="component" value="Unassembled WGS sequence"/>
</dbReference>